<dbReference type="GO" id="GO:0015078">
    <property type="term" value="F:proton transmembrane transporter activity"/>
    <property type="evidence" value="ECO:0007669"/>
    <property type="project" value="InterPro"/>
</dbReference>
<feature type="transmembrane region" description="Helical" evidence="13">
    <location>
        <begin position="6"/>
        <end position="26"/>
    </location>
</feature>
<keyword evidence="4 12" id="KW-0138">CF(0)</keyword>
<evidence type="ECO:0000256" key="5">
    <source>
        <dbReference type="ARBA" id="ARBA00022692"/>
    </source>
</evidence>
<sequence>MPQLNPDPWFFILTTSWSVYLLMLLTKISTINLPNKPVSFNISKMTSKPWTWPWA</sequence>
<keyword evidence="6 12" id="KW-0375">Hydrogen ion transport</keyword>
<protein>
    <recommendedName>
        <fullName evidence="12">ATP synthase complex subunit 8</fullName>
    </recommendedName>
</protein>
<dbReference type="PANTHER" id="PTHR39937">
    <property type="entry name" value="ATP SYNTHASE PROTEIN 8"/>
    <property type="match status" value="1"/>
</dbReference>
<dbReference type="AlphaFoldDB" id="C9DHC5"/>
<evidence type="ECO:0000256" key="12">
    <source>
        <dbReference type="RuleBase" id="RU003661"/>
    </source>
</evidence>
<comment type="subcellular location">
    <subcellularLocation>
        <location evidence="1 12">Mitochondrion membrane</location>
        <topology evidence="1 12">Single-pass membrane protein</topology>
    </subcellularLocation>
</comment>
<organism evidence="14">
    <name type="scientific">Amphiuma means</name>
    <name type="common">Salamander</name>
    <name type="synonym">Two-toed amphiuma</name>
    <dbReference type="NCBI Taxonomy" id="8312"/>
    <lineage>
        <taxon>Eukaryota</taxon>
        <taxon>Metazoa</taxon>
        <taxon>Chordata</taxon>
        <taxon>Craniata</taxon>
        <taxon>Vertebrata</taxon>
        <taxon>Euteleostomi</taxon>
        <taxon>Amphibia</taxon>
        <taxon>Batrachia</taxon>
        <taxon>Caudata</taxon>
        <taxon>Salamandroidea</taxon>
        <taxon>Amphiumidae</taxon>
        <taxon>Amphiuma</taxon>
    </lineage>
</organism>
<evidence type="ECO:0000256" key="4">
    <source>
        <dbReference type="ARBA" id="ARBA00022547"/>
    </source>
</evidence>
<keyword evidence="11" id="KW-0066">ATP synthesis</keyword>
<dbReference type="PANTHER" id="PTHR39937:SF1">
    <property type="entry name" value="ATP SYNTHASE PROTEIN 8"/>
    <property type="match status" value="1"/>
</dbReference>
<evidence type="ECO:0000256" key="1">
    <source>
        <dbReference type="ARBA" id="ARBA00004304"/>
    </source>
</evidence>
<evidence type="ECO:0000256" key="11">
    <source>
        <dbReference type="ARBA" id="ARBA00023310"/>
    </source>
</evidence>
<evidence type="ECO:0000256" key="6">
    <source>
        <dbReference type="ARBA" id="ARBA00022781"/>
    </source>
</evidence>
<dbReference type="EMBL" id="GQ368656">
    <property type="protein sequence ID" value="ACU00304.1"/>
    <property type="molecule type" value="Genomic_DNA"/>
</dbReference>
<dbReference type="Pfam" id="PF00895">
    <property type="entry name" value="ATP-synt_8"/>
    <property type="match status" value="1"/>
</dbReference>
<keyword evidence="5 12" id="KW-0812">Transmembrane</keyword>
<evidence type="ECO:0000256" key="7">
    <source>
        <dbReference type="ARBA" id="ARBA00022989"/>
    </source>
</evidence>
<evidence type="ECO:0000256" key="8">
    <source>
        <dbReference type="ARBA" id="ARBA00023065"/>
    </source>
</evidence>
<dbReference type="InterPro" id="IPR001421">
    <property type="entry name" value="ATP8_metazoa"/>
</dbReference>
<dbReference type="GO" id="GO:0045259">
    <property type="term" value="C:proton-transporting ATP synthase complex"/>
    <property type="evidence" value="ECO:0007669"/>
    <property type="project" value="UniProtKB-KW"/>
</dbReference>
<keyword evidence="3 12" id="KW-0813">Transport</keyword>
<evidence type="ECO:0000256" key="10">
    <source>
        <dbReference type="ARBA" id="ARBA00023136"/>
    </source>
</evidence>
<geneLocation type="mitochondrion" evidence="14"/>
<evidence type="ECO:0000256" key="2">
    <source>
        <dbReference type="ARBA" id="ARBA00008892"/>
    </source>
</evidence>
<accession>C9DHC5</accession>
<evidence type="ECO:0000256" key="3">
    <source>
        <dbReference type="ARBA" id="ARBA00022448"/>
    </source>
</evidence>
<proteinExistence type="inferred from homology"/>
<dbReference type="GO" id="GO:0015986">
    <property type="term" value="P:proton motive force-driven ATP synthesis"/>
    <property type="evidence" value="ECO:0007669"/>
    <property type="project" value="InterPro"/>
</dbReference>
<keyword evidence="7 13" id="KW-1133">Transmembrane helix</keyword>
<evidence type="ECO:0000313" key="14">
    <source>
        <dbReference type="EMBL" id="ACU00304.1"/>
    </source>
</evidence>
<name>C9DHC5_AMPME</name>
<comment type="similarity">
    <text evidence="2 12">Belongs to the ATPase protein 8 family.</text>
</comment>
<keyword evidence="8 12" id="KW-0406">Ion transport</keyword>
<evidence type="ECO:0000256" key="13">
    <source>
        <dbReference type="SAM" id="Phobius"/>
    </source>
</evidence>
<dbReference type="GO" id="GO:0031966">
    <property type="term" value="C:mitochondrial membrane"/>
    <property type="evidence" value="ECO:0007669"/>
    <property type="project" value="UniProtKB-SubCell"/>
</dbReference>
<gene>
    <name evidence="14" type="primary">ATP8</name>
</gene>
<keyword evidence="10 13" id="KW-0472">Membrane</keyword>
<dbReference type="InterPro" id="IPR050635">
    <property type="entry name" value="ATPase_protein_8"/>
</dbReference>
<reference evidence="14" key="1">
    <citation type="journal article" date="2009" name="Mol. Phylogenet. Evol.">
        <title>Higher-level salamander relationships and divergence dates inferred from complete mitochondrial genomes.</title>
        <authorList>
            <person name="Zhang P."/>
            <person name="Wake D.B."/>
        </authorList>
    </citation>
    <scope>NUCLEOTIDE SEQUENCE</scope>
</reference>
<keyword evidence="9 12" id="KW-0496">Mitochondrion</keyword>
<evidence type="ECO:0000256" key="9">
    <source>
        <dbReference type="ARBA" id="ARBA00023128"/>
    </source>
</evidence>